<dbReference type="Proteomes" id="UP000223596">
    <property type="component" value="Unassembled WGS sequence"/>
</dbReference>
<comment type="caution">
    <text evidence="4">The sequence shown here is derived from an EMBL/GenBank/DDBJ whole genome shotgun (WGS) entry which is preliminary data.</text>
</comment>
<dbReference type="RefSeq" id="WP_003512521.1">
    <property type="nucleotide sequence ID" value="NZ_CP013828.1"/>
</dbReference>
<dbReference type="Pfam" id="PF00596">
    <property type="entry name" value="Aldolase_II"/>
    <property type="match status" value="1"/>
</dbReference>
<gene>
    <name evidence="4" type="ORF">M972_111993</name>
</gene>
<feature type="domain" description="Class II aldolase/adducin N-terminal" evidence="3">
    <location>
        <begin position="7"/>
        <end position="182"/>
    </location>
</feature>
<dbReference type="GO" id="GO:0019323">
    <property type="term" value="P:pentose catabolic process"/>
    <property type="evidence" value="ECO:0007669"/>
    <property type="project" value="TreeGrafter"/>
</dbReference>
<dbReference type="PANTHER" id="PTHR22789:SF0">
    <property type="entry name" value="3-OXO-TETRONATE 4-PHOSPHATE DECARBOXYLASE-RELATED"/>
    <property type="match status" value="1"/>
</dbReference>
<evidence type="ECO:0000313" key="4">
    <source>
        <dbReference type="EMBL" id="PFH03192.1"/>
    </source>
</evidence>
<organism evidence="4 5">
    <name type="scientific">Acetivibrio thermocellus AD2</name>
    <dbReference type="NCBI Taxonomy" id="1138384"/>
    <lineage>
        <taxon>Bacteria</taxon>
        <taxon>Bacillati</taxon>
        <taxon>Bacillota</taxon>
        <taxon>Clostridia</taxon>
        <taxon>Eubacteriales</taxon>
        <taxon>Oscillospiraceae</taxon>
        <taxon>Acetivibrio</taxon>
    </lineage>
</organism>
<dbReference type="InterPro" id="IPR050197">
    <property type="entry name" value="Aldolase_class_II_sugar_metab"/>
</dbReference>
<dbReference type="InterPro" id="IPR036409">
    <property type="entry name" value="Aldolase_II/adducin_N_sf"/>
</dbReference>
<dbReference type="PANTHER" id="PTHR22789">
    <property type="entry name" value="FUCULOSE PHOSPHATE ALDOLASE"/>
    <property type="match status" value="1"/>
</dbReference>
<keyword evidence="2" id="KW-0456">Lyase</keyword>
<keyword evidence="1" id="KW-0479">Metal-binding</keyword>
<dbReference type="GO" id="GO:0016832">
    <property type="term" value="F:aldehyde-lyase activity"/>
    <property type="evidence" value="ECO:0007669"/>
    <property type="project" value="TreeGrafter"/>
</dbReference>
<protein>
    <submittedName>
        <fullName evidence="4">L-fuculose-phosphate aldolase</fullName>
    </submittedName>
</protein>
<dbReference type="Gene3D" id="3.40.225.10">
    <property type="entry name" value="Class II aldolase/adducin N-terminal domain"/>
    <property type="match status" value="1"/>
</dbReference>
<reference evidence="4 5" key="1">
    <citation type="submission" date="2017-09" db="EMBL/GenBank/DDBJ databases">
        <title>Evaluation of Pacific Biosciences Sequencing Technology to Finishing C. thermocellum Genome Sequences.</title>
        <authorList>
            <person name="Brown S."/>
        </authorList>
    </citation>
    <scope>NUCLEOTIDE SEQUENCE [LARGE SCALE GENOMIC DNA]</scope>
    <source>
        <strain evidence="4 5">AD2</strain>
    </source>
</reference>
<evidence type="ECO:0000256" key="1">
    <source>
        <dbReference type="ARBA" id="ARBA00022723"/>
    </source>
</evidence>
<dbReference type="SMART" id="SM01007">
    <property type="entry name" value="Aldolase_II"/>
    <property type="match status" value="1"/>
</dbReference>
<name>A0AB36TH10_ACETH</name>
<dbReference type="EMBL" id="PDBW01000001">
    <property type="protein sequence ID" value="PFH03192.1"/>
    <property type="molecule type" value="Genomic_DNA"/>
</dbReference>
<dbReference type="SMR" id="A0AB36TH10"/>
<dbReference type="GO" id="GO:0046872">
    <property type="term" value="F:metal ion binding"/>
    <property type="evidence" value="ECO:0007669"/>
    <property type="project" value="UniProtKB-KW"/>
</dbReference>
<evidence type="ECO:0000313" key="5">
    <source>
        <dbReference type="Proteomes" id="UP000223596"/>
    </source>
</evidence>
<dbReference type="AlphaFoldDB" id="A0AB36TH10"/>
<evidence type="ECO:0000256" key="2">
    <source>
        <dbReference type="ARBA" id="ARBA00023239"/>
    </source>
</evidence>
<dbReference type="InterPro" id="IPR001303">
    <property type="entry name" value="Aldolase_II/adducin_N"/>
</dbReference>
<proteinExistence type="predicted"/>
<dbReference type="GeneID" id="35805555"/>
<evidence type="ECO:0000259" key="3">
    <source>
        <dbReference type="SMART" id="SM01007"/>
    </source>
</evidence>
<sequence>MSDAIREQIVKVAKLMYEKGMVNAFAGNLSVRDGNNVYITPSGICKGFLKEDMIVKTDMNGNILEGMYKPSSEIKLHLEAYKKRKDIYSVVHAHPPYTTAYAVANKPIESKACAEMVIFFGKIPLAAYGTPSTDEIFSGVEEYINEYDVILLANHGIVSFGRDVFDAYFKLEAAEDIAKTLILSRLLGGEKDLPENKLKELDDMRKKRRTEVYW</sequence>
<accession>A0AB36TH10</accession>
<dbReference type="GO" id="GO:0005829">
    <property type="term" value="C:cytosol"/>
    <property type="evidence" value="ECO:0007669"/>
    <property type="project" value="TreeGrafter"/>
</dbReference>
<dbReference type="SUPFAM" id="SSF53639">
    <property type="entry name" value="AraD/HMP-PK domain-like"/>
    <property type="match status" value="1"/>
</dbReference>